<dbReference type="InterPro" id="IPR009057">
    <property type="entry name" value="Homeodomain-like_sf"/>
</dbReference>
<dbReference type="Gene3D" id="1.10.357.10">
    <property type="entry name" value="Tetracycline Repressor, domain 2"/>
    <property type="match status" value="1"/>
</dbReference>
<keyword evidence="7" id="KW-1185">Reference proteome</keyword>
<dbReference type="Pfam" id="PF00440">
    <property type="entry name" value="TetR_N"/>
    <property type="match status" value="1"/>
</dbReference>
<dbReference type="InterPro" id="IPR036271">
    <property type="entry name" value="Tet_transcr_reg_TetR-rel_C_sf"/>
</dbReference>
<sequence length="202" mass="22539">MTYLPMAKRQREFINAGIRVVAREGVARATTRRIAEEAGAPTASLHYCFANKQELLEAVFDATVSDGMSHVRRLIRPNMGLHTAIQEITRGYADLVRRQPDIQLAFTEMNFWALRQPNSRHLAARAYRLYIDGSIQLLREACMSEAERAADHERIARQIISIVDGAALQFLSLNDGVFEEIVEQGISGLLGGLTPSLEQEAS</sequence>
<feature type="domain" description="HTH tetR-type" evidence="5">
    <location>
        <begin position="7"/>
        <end position="67"/>
    </location>
</feature>
<evidence type="ECO:0000313" key="6">
    <source>
        <dbReference type="EMBL" id="MER7379312.1"/>
    </source>
</evidence>
<keyword evidence="2 4" id="KW-0238">DNA-binding</keyword>
<evidence type="ECO:0000256" key="3">
    <source>
        <dbReference type="ARBA" id="ARBA00023163"/>
    </source>
</evidence>
<dbReference type="InterPro" id="IPR001647">
    <property type="entry name" value="HTH_TetR"/>
</dbReference>
<feature type="DNA-binding region" description="H-T-H motif" evidence="4">
    <location>
        <begin position="30"/>
        <end position="49"/>
    </location>
</feature>
<evidence type="ECO:0000256" key="4">
    <source>
        <dbReference type="PROSITE-ProRule" id="PRU00335"/>
    </source>
</evidence>
<keyword evidence="1" id="KW-0805">Transcription regulation</keyword>
<dbReference type="InterPro" id="IPR041583">
    <property type="entry name" value="TetR_C_31"/>
</dbReference>
<dbReference type="RefSeq" id="WP_190075827.1">
    <property type="nucleotide sequence ID" value="NZ_BNBM01000029.1"/>
</dbReference>
<dbReference type="EMBL" id="JBEPFB010000031">
    <property type="protein sequence ID" value="MER7379312.1"/>
    <property type="molecule type" value="Genomic_DNA"/>
</dbReference>
<evidence type="ECO:0000256" key="2">
    <source>
        <dbReference type="ARBA" id="ARBA00023125"/>
    </source>
</evidence>
<evidence type="ECO:0000313" key="7">
    <source>
        <dbReference type="Proteomes" id="UP001486207"/>
    </source>
</evidence>
<dbReference type="InterPro" id="IPR050109">
    <property type="entry name" value="HTH-type_TetR-like_transc_reg"/>
</dbReference>
<comment type="caution">
    <text evidence="6">The sequence shown here is derived from an EMBL/GenBank/DDBJ whole genome shotgun (WGS) entry which is preliminary data.</text>
</comment>
<evidence type="ECO:0000256" key="1">
    <source>
        <dbReference type="ARBA" id="ARBA00023015"/>
    </source>
</evidence>
<dbReference type="PANTHER" id="PTHR30055">
    <property type="entry name" value="HTH-TYPE TRANSCRIPTIONAL REGULATOR RUTR"/>
    <property type="match status" value="1"/>
</dbReference>
<dbReference type="PROSITE" id="PS50977">
    <property type="entry name" value="HTH_TETR_2"/>
    <property type="match status" value="1"/>
</dbReference>
<proteinExistence type="predicted"/>
<dbReference type="SUPFAM" id="SSF48498">
    <property type="entry name" value="Tetracyclin repressor-like, C-terminal domain"/>
    <property type="match status" value="1"/>
</dbReference>
<dbReference type="Proteomes" id="UP001486207">
    <property type="component" value="Unassembled WGS sequence"/>
</dbReference>
<organism evidence="6 7">
    <name type="scientific">Streptomyces lanatus</name>
    <dbReference type="NCBI Taxonomy" id="66900"/>
    <lineage>
        <taxon>Bacteria</taxon>
        <taxon>Bacillati</taxon>
        <taxon>Actinomycetota</taxon>
        <taxon>Actinomycetes</taxon>
        <taxon>Kitasatosporales</taxon>
        <taxon>Streptomycetaceae</taxon>
        <taxon>Streptomyces</taxon>
    </lineage>
</organism>
<dbReference type="SUPFAM" id="SSF46689">
    <property type="entry name" value="Homeodomain-like"/>
    <property type="match status" value="1"/>
</dbReference>
<dbReference type="PANTHER" id="PTHR30055:SF234">
    <property type="entry name" value="HTH-TYPE TRANSCRIPTIONAL REGULATOR BETI"/>
    <property type="match status" value="1"/>
</dbReference>
<evidence type="ECO:0000259" key="5">
    <source>
        <dbReference type="PROSITE" id="PS50977"/>
    </source>
</evidence>
<dbReference type="Pfam" id="PF17940">
    <property type="entry name" value="TetR_C_31"/>
    <property type="match status" value="1"/>
</dbReference>
<gene>
    <name evidence="6" type="ORF">ABT384_42690</name>
</gene>
<accession>A0ABV1Y631</accession>
<keyword evidence="3" id="KW-0804">Transcription</keyword>
<name>A0ABV1Y631_9ACTN</name>
<protein>
    <submittedName>
        <fullName evidence="6">TetR/AcrR family transcriptional regulator</fullName>
    </submittedName>
</protein>
<reference evidence="6 7" key="1">
    <citation type="submission" date="2024-06" db="EMBL/GenBank/DDBJ databases">
        <title>The Natural Products Discovery Center: Release of the First 8490 Sequenced Strains for Exploring Actinobacteria Biosynthetic Diversity.</title>
        <authorList>
            <person name="Kalkreuter E."/>
            <person name="Kautsar S.A."/>
            <person name="Yang D."/>
            <person name="Bader C.D."/>
            <person name="Teijaro C.N."/>
            <person name="Fluegel L."/>
            <person name="Davis C.M."/>
            <person name="Simpson J.R."/>
            <person name="Lauterbach L."/>
            <person name="Steele A.D."/>
            <person name="Gui C."/>
            <person name="Meng S."/>
            <person name="Li G."/>
            <person name="Viehrig K."/>
            <person name="Ye F."/>
            <person name="Su P."/>
            <person name="Kiefer A.F."/>
            <person name="Nichols A."/>
            <person name="Cepeda A.J."/>
            <person name="Yan W."/>
            <person name="Fan B."/>
            <person name="Jiang Y."/>
            <person name="Adhikari A."/>
            <person name="Zheng C.-J."/>
            <person name="Schuster L."/>
            <person name="Cowan T.M."/>
            <person name="Smanski M.J."/>
            <person name="Chevrette M.G."/>
            <person name="De Carvalho L.P.S."/>
            <person name="Shen B."/>
        </authorList>
    </citation>
    <scope>NUCLEOTIDE SEQUENCE [LARGE SCALE GENOMIC DNA]</scope>
    <source>
        <strain evidence="6 7">NPDC000155</strain>
    </source>
</reference>